<dbReference type="GO" id="GO:0016717">
    <property type="term" value="F:oxidoreductase activity, acting on paired donors, with oxidation of a pair of donors resulting in the reduction of molecular oxygen to two molecules of water"/>
    <property type="evidence" value="ECO:0007669"/>
    <property type="project" value="TreeGrafter"/>
</dbReference>
<dbReference type="InterPro" id="IPR005804">
    <property type="entry name" value="FA_desaturase_dom"/>
</dbReference>
<dbReference type="EMBL" id="HBEJ01016253">
    <property type="protein sequence ID" value="CAD8377373.1"/>
    <property type="molecule type" value="Transcribed_RNA"/>
</dbReference>
<reference evidence="2" key="1">
    <citation type="submission" date="2021-01" db="EMBL/GenBank/DDBJ databases">
        <authorList>
            <person name="Corre E."/>
            <person name="Pelletier E."/>
            <person name="Niang G."/>
            <person name="Scheremetjew M."/>
            <person name="Finn R."/>
            <person name="Kale V."/>
            <person name="Holt S."/>
            <person name="Cochrane G."/>
            <person name="Meng A."/>
            <person name="Brown T."/>
            <person name="Cohen L."/>
        </authorList>
    </citation>
    <scope>NUCLEOTIDE SEQUENCE</scope>
    <source>
        <strain evidence="2">CCMP3303</strain>
    </source>
</reference>
<dbReference type="GO" id="GO:0008610">
    <property type="term" value="P:lipid biosynthetic process"/>
    <property type="evidence" value="ECO:0007669"/>
    <property type="project" value="UniProtKB-ARBA"/>
</dbReference>
<evidence type="ECO:0000259" key="1">
    <source>
        <dbReference type="Pfam" id="PF00487"/>
    </source>
</evidence>
<accession>A0A7S0AXF1</accession>
<proteinExistence type="predicted"/>
<dbReference type="Pfam" id="PF00487">
    <property type="entry name" value="FA_desaturase"/>
    <property type="match status" value="1"/>
</dbReference>
<evidence type="ECO:0000313" key="2">
    <source>
        <dbReference type="EMBL" id="CAD8377373.1"/>
    </source>
</evidence>
<gene>
    <name evidence="2" type="ORF">MPOL1434_LOCUS9488</name>
</gene>
<dbReference type="GO" id="GO:0016020">
    <property type="term" value="C:membrane"/>
    <property type="evidence" value="ECO:0007669"/>
    <property type="project" value="TreeGrafter"/>
</dbReference>
<dbReference type="InterPro" id="IPR012171">
    <property type="entry name" value="Fatty_acid_desaturase"/>
</dbReference>
<sequence>MSSPDTVNTNAPAADQDLTAMLDKMSDTKGLSNLSDTTEDWTDVKHSERKKRDRILADGVVLKLMQKSDYQGFKRLFENLAIMAATAYAINRLEVYPLGVDALTDWHKMAIFVPLYLFYGFQFQAFAFAGQHEFLHGNAFKTKRYNDYVLFIFSCVCFEFGTHERLMHKQHHTFTNNIDKDPELTSYFSRDELETPGFRNVPLGRYPYFKQFFDVWSTWSCRVLRIINSARGIPVDYSGRGWSMKTEPYSPESGLMQSLQAVARKQLLVYALVFGIFGQTKEGLAALAFWWFVPVIIGYPAVNYVRNLEHADCEVSKEMNCLKNTRTVESNWLTRQLLWDTNFHVEHHAYPMVPFFNLHKLHELMDGHIIHNETKHFSAQNWACVKPGGWIDQQASFAEEHAKAS</sequence>
<feature type="domain" description="Fatty acid desaturase" evidence="1">
    <location>
        <begin position="112"/>
        <end position="365"/>
    </location>
</feature>
<dbReference type="AlphaFoldDB" id="A0A7S0AXF1"/>
<dbReference type="PANTHER" id="PTHR19353">
    <property type="entry name" value="FATTY ACID DESATURASE 2"/>
    <property type="match status" value="1"/>
</dbReference>
<dbReference type="PANTHER" id="PTHR19353:SF19">
    <property type="entry name" value="DELTA(5) FATTY ACID DESATURASE C-RELATED"/>
    <property type="match status" value="1"/>
</dbReference>
<protein>
    <recommendedName>
        <fullName evidence="1">Fatty acid desaturase domain-containing protein</fullName>
    </recommendedName>
</protein>
<organism evidence="2">
    <name type="scientific">Minutocellus polymorphus</name>
    <dbReference type="NCBI Taxonomy" id="265543"/>
    <lineage>
        <taxon>Eukaryota</taxon>
        <taxon>Sar</taxon>
        <taxon>Stramenopiles</taxon>
        <taxon>Ochrophyta</taxon>
        <taxon>Bacillariophyta</taxon>
        <taxon>Mediophyceae</taxon>
        <taxon>Cymatosirophycidae</taxon>
        <taxon>Cymatosirales</taxon>
        <taxon>Cymatosiraceae</taxon>
        <taxon>Minutocellus</taxon>
    </lineage>
</organism>
<name>A0A7S0AXF1_9STRA</name>